<protein>
    <submittedName>
        <fullName evidence="2">Uncharacterized protein</fullName>
    </submittedName>
</protein>
<sequence length="110" mass="11502">MTTPNGSSSHDGRGQPRRMETVGKDVDRCGFLSLLLRGTLSMVMEGATNEASIGSDVMVSHHAPCRSVCSRRITGSGVHKLAAVRTGILQLVVAGFGRPDGVSGGNARRP</sequence>
<evidence type="ECO:0000256" key="1">
    <source>
        <dbReference type="SAM" id="MobiDB-lite"/>
    </source>
</evidence>
<keyword evidence="3" id="KW-1185">Reference proteome</keyword>
<dbReference type="HOGENOM" id="CLU_2175055_0_0_1"/>
<dbReference type="Proteomes" id="UP000006591">
    <property type="component" value="Chromosome 10"/>
</dbReference>
<feature type="compositionally biased region" description="Basic and acidic residues" evidence="1">
    <location>
        <begin position="10"/>
        <end position="22"/>
    </location>
</feature>
<feature type="region of interest" description="Disordered" evidence="1">
    <location>
        <begin position="1"/>
        <end position="22"/>
    </location>
</feature>
<accession>A0A0E0IQ19</accession>
<dbReference type="EnsemblPlants" id="ONIVA10G03760.1">
    <property type="protein sequence ID" value="ONIVA10G03760.1"/>
    <property type="gene ID" value="ONIVA10G03760"/>
</dbReference>
<proteinExistence type="predicted"/>
<reference evidence="2" key="1">
    <citation type="submission" date="2015-04" db="UniProtKB">
        <authorList>
            <consortium name="EnsemblPlants"/>
        </authorList>
    </citation>
    <scope>IDENTIFICATION</scope>
    <source>
        <strain evidence="2">SL10</strain>
    </source>
</reference>
<evidence type="ECO:0000313" key="2">
    <source>
        <dbReference type="EnsemblPlants" id="ONIVA10G03760.1"/>
    </source>
</evidence>
<name>A0A0E0IQ19_ORYNI</name>
<reference evidence="2" key="2">
    <citation type="submission" date="2018-04" db="EMBL/GenBank/DDBJ databases">
        <title>OnivRS2 (Oryza nivara Reference Sequence Version 2).</title>
        <authorList>
            <person name="Zhang J."/>
            <person name="Kudrna D."/>
            <person name="Lee S."/>
            <person name="Talag J."/>
            <person name="Rajasekar S."/>
            <person name="Welchert J."/>
            <person name="Hsing Y.-I."/>
            <person name="Wing R.A."/>
        </authorList>
    </citation>
    <scope>NUCLEOTIDE SEQUENCE [LARGE SCALE GENOMIC DNA]</scope>
</reference>
<evidence type="ECO:0000313" key="3">
    <source>
        <dbReference type="Proteomes" id="UP000006591"/>
    </source>
</evidence>
<dbReference type="Gramene" id="ONIVA10G03760.1">
    <property type="protein sequence ID" value="ONIVA10G03760.1"/>
    <property type="gene ID" value="ONIVA10G03760"/>
</dbReference>
<organism evidence="2">
    <name type="scientific">Oryza nivara</name>
    <name type="common">Indian wild rice</name>
    <name type="synonym">Oryza sativa f. spontanea</name>
    <dbReference type="NCBI Taxonomy" id="4536"/>
    <lineage>
        <taxon>Eukaryota</taxon>
        <taxon>Viridiplantae</taxon>
        <taxon>Streptophyta</taxon>
        <taxon>Embryophyta</taxon>
        <taxon>Tracheophyta</taxon>
        <taxon>Spermatophyta</taxon>
        <taxon>Magnoliopsida</taxon>
        <taxon>Liliopsida</taxon>
        <taxon>Poales</taxon>
        <taxon>Poaceae</taxon>
        <taxon>BOP clade</taxon>
        <taxon>Oryzoideae</taxon>
        <taxon>Oryzeae</taxon>
        <taxon>Oryzinae</taxon>
        <taxon>Oryza</taxon>
    </lineage>
</organism>
<dbReference type="AlphaFoldDB" id="A0A0E0IQ19"/>